<dbReference type="AlphaFoldDB" id="A0AAV7U571"/>
<gene>
    <name evidence="2" type="ORF">NDU88_007943</name>
</gene>
<organism evidence="2 3">
    <name type="scientific">Pleurodeles waltl</name>
    <name type="common">Iberian ribbed newt</name>
    <dbReference type="NCBI Taxonomy" id="8319"/>
    <lineage>
        <taxon>Eukaryota</taxon>
        <taxon>Metazoa</taxon>
        <taxon>Chordata</taxon>
        <taxon>Craniata</taxon>
        <taxon>Vertebrata</taxon>
        <taxon>Euteleostomi</taxon>
        <taxon>Amphibia</taxon>
        <taxon>Batrachia</taxon>
        <taxon>Caudata</taxon>
        <taxon>Salamandroidea</taxon>
        <taxon>Salamandridae</taxon>
        <taxon>Pleurodelinae</taxon>
        <taxon>Pleurodeles</taxon>
    </lineage>
</organism>
<evidence type="ECO:0000313" key="2">
    <source>
        <dbReference type="EMBL" id="KAJ1182762.1"/>
    </source>
</evidence>
<protein>
    <submittedName>
        <fullName evidence="2">Uncharacterized protein</fullName>
    </submittedName>
</protein>
<comment type="caution">
    <text evidence="2">The sequence shown here is derived from an EMBL/GenBank/DDBJ whole genome shotgun (WGS) entry which is preliminary data.</text>
</comment>
<sequence length="153" mass="16740">MWRRPPITPDICEQSMLSVVPLGGQAYTHCCSQSFAWLYLVLAGCGAIHHQAQEITVPEPCCPKGELAGFPPIALVEEHLRRSNFQERARGAIAPVPGFALPPRRATGRERPRAGRPVTEDRCPSIGEHVVASAAFLLFSLPGDGERSPRRHV</sequence>
<feature type="region of interest" description="Disordered" evidence="1">
    <location>
        <begin position="100"/>
        <end position="120"/>
    </location>
</feature>
<name>A0AAV7U571_PLEWA</name>
<dbReference type="Proteomes" id="UP001066276">
    <property type="component" value="Chromosome 3_2"/>
</dbReference>
<evidence type="ECO:0000313" key="3">
    <source>
        <dbReference type="Proteomes" id="UP001066276"/>
    </source>
</evidence>
<keyword evidence="3" id="KW-1185">Reference proteome</keyword>
<dbReference type="EMBL" id="JANPWB010000006">
    <property type="protein sequence ID" value="KAJ1182762.1"/>
    <property type="molecule type" value="Genomic_DNA"/>
</dbReference>
<reference evidence="2" key="1">
    <citation type="journal article" date="2022" name="bioRxiv">
        <title>Sequencing and chromosome-scale assembly of the giantPleurodeles waltlgenome.</title>
        <authorList>
            <person name="Brown T."/>
            <person name="Elewa A."/>
            <person name="Iarovenko S."/>
            <person name="Subramanian E."/>
            <person name="Araus A.J."/>
            <person name="Petzold A."/>
            <person name="Susuki M."/>
            <person name="Suzuki K.-i.T."/>
            <person name="Hayashi T."/>
            <person name="Toyoda A."/>
            <person name="Oliveira C."/>
            <person name="Osipova E."/>
            <person name="Leigh N.D."/>
            <person name="Simon A."/>
            <person name="Yun M.H."/>
        </authorList>
    </citation>
    <scope>NUCLEOTIDE SEQUENCE</scope>
    <source>
        <strain evidence="2">20211129_DDA</strain>
        <tissue evidence="2">Liver</tissue>
    </source>
</reference>
<accession>A0AAV7U571</accession>
<feature type="compositionally biased region" description="Basic and acidic residues" evidence="1">
    <location>
        <begin position="107"/>
        <end position="120"/>
    </location>
</feature>
<proteinExistence type="predicted"/>
<evidence type="ECO:0000256" key="1">
    <source>
        <dbReference type="SAM" id="MobiDB-lite"/>
    </source>
</evidence>